<dbReference type="CDD" id="cd17911">
    <property type="entry name" value="CheC_ClassIII"/>
    <property type="match status" value="1"/>
</dbReference>
<sequence>MKVDLYKLAKMNEMAKEGARRVAENLSAMLGMDVQMKITKIDFVTLSDIPEEIGDEEMVGVYLMFHGTPSGHLMVLFPVASAKKVASLLLAGIGEDNGTGEGFTDLDKSAISEVGNIITSSFIDGWANVLKTEIDISTPHLIHDMGSAVIDPIIVELAKEHDHAFVFNSSITAQDKDITCQIYVFPDMNKLVEALERL</sequence>
<organism evidence="4 5">
    <name type="scientific">Archaeoglobus veneficus (strain DSM 11195 / SNP6)</name>
    <dbReference type="NCBI Taxonomy" id="693661"/>
    <lineage>
        <taxon>Archaea</taxon>
        <taxon>Methanobacteriati</taxon>
        <taxon>Methanobacteriota</taxon>
        <taxon>Archaeoglobi</taxon>
        <taxon>Archaeoglobales</taxon>
        <taxon>Archaeoglobaceae</taxon>
        <taxon>Archaeoglobus</taxon>
    </lineage>
</organism>
<dbReference type="InterPro" id="IPR028976">
    <property type="entry name" value="CheC-like_sf"/>
</dbReference>
<protein>
    <submittedName>
        <fullName evidence="4">CheC, inhibitor of MCP methylation</fullName>
    </submittedName>
</protein>
<evidence type="ECO:0000313" key="4">
    <source>
        <dbReference type="EMBL" id="AEA47467.1"/>
    </source>
</evidence>
<dbReference type="PANTHER" id="PTHR43693:SF1">
    <property type="entry name" value="PROTEIN PHOSPHATASE CHEZ"/>
    <property type="match status" value="1"/>
</dbReference>
<dbReference type="Gene3D" id="3.40.1550.10">
    <property type="entry name" value="CheC-like"/>
    <property type="match status" value="1"/>
</dbReference>
<dbReference type="Proteomes" id="UP000008136">
    <property type="component" value="Chromosome"/>
</dbReference>
<name>F2KP63_ARCVS</name>
<evidence type="ECO:0000256" key="2">
    <source>
        <dbReference type="ARBA" id="ARBA00022801"/>
    </source>
</evidence>
<dbReference type="OrthoDB" id="182374at2157"/>
<evidence type="ECO:0000256" key="1">
    <source>
        <dbReference type="ARBA" id="ARBA00022500"/>
    </source>
</evidence>
<proteinExistence type="predicted"/>
<dbReference type="EMBL" id="CP002588">
    <property type="protein sequence ID" value="AEA47467.1"/>
    <property type="molecule type" value="Genomic_DNA"/>
</dbReference>
<dbReference type="InterPro" id="IPR050992">
    <property type="entry name" value="CheZ_family_phosphatases"/>
</dbReference>
<dbReference type="GeneID" id="10394588"/>
<dbReference type="PANTHER" id="PTHR43693">
    <property type="entry name" value="PROTEIN PHOSPHATASE CHEZ"/>
    <property type="match status" value="1"/>
</dbReference>
<accession>F2KP63</accession>
<feature type="domain" description="CheC-like protein" evidence="3">
    <location>
        <begin position="108"/>
        <end position="142"/>
    </location>
</feature>
<dbReference type="HOGENOM" id="CLU_087860_3_1_2"/>
<dbReference type="Pfam" id="PF04509">
    <property type="entry name" value="CheC"/>
    <property type="match status" value="1"/>
</dbReference>
<reference evidence="4 5" key="1">
    <citation type="submission" date="2011-03" db="EMBL/GenBank/DDBJ databases">
        <title>The complete genome of Archaeoglobus veneficus SNP6.</title>
        <authorList>
            <consortium name="US DOE Joint Genome Institute (JGI-PGF)"/>
            <person name="Lucas S."/>
            <person name="Copeland A."/>
            <person name="Lapidus A."/>
            <person name="Bruce D."/>
            <person name="Goodwin L."/>
            <person name="Pitluck S."/>
            <person name="Kyrpides N."/>
            <person name="Mavromatis K."/>
            <person name="Pagani I."/>
            <person name="Ivanova N."/>
            <person name="Mikhailova N."/>
            <person name="Lu M."/>
            <person name="Detter J.C."/>
            <person name="Tapia R."/>
            <person name="Han C."/>
            <person name="Land M."/>
            <person name="Hauser L."/>
            <person name="Markowitz V."/>
            <person name="Cheng J.-F."/>
            <person name="Hugenholtz P."/>
            <person name="Woyke T."/>
            <person name="Wu D."/>
            <person name="Spring S."/>
            <person name="Brambilla E."/>
            <person name="Klenk H.-P."/>
            <person name="Eisen J.A."/>
        </authorList>
    </citation>
    <scope>NUCLEOTIDE SEQUENCE [LARGE SCALE GENOMIC DNA]</scope>
    <source>
        <strain evidence="5">SNP6</strain>
    </source>
</reference>
<dbReference type="AlphaFoldDB" id="F2KP63"/>
<dbReference type="RefSeq" id="WP_013684128.1">
    <property type="nucleotide sequence ID" value="NC_015320.1"/>
</dbReference>
<dbReference type="SUPFAM" id="SSF103039">
    <property type="entry name" value="CheC-like"/>
    <property type="match status" value="1"/>
</dbReference>
<dbReference type="STRING" id="693661.Arcve_1464"/>
<gene>
    <name evidence="4" type="ordered locus">Arcve_1464</name>
</gene>
<dbReference type="GO" id="GO:0016787">
    <property type="term" value="F:hydrolase activity"/>
    <property type="evidence" value="ECO:0007669"/>
    <property type="project" value="UniProtKB-KW"/>
</dbReference>
<keyword evidence="5" id="KW-1185">Reference proteome</keyword>
<dbReference type="InterPro" id="IPR007597">
    <property type="entry name" value="CheC"/>
</dbReference>
<keyword evidence="2" id="KW-0378">Hydrolase</keyword>
<dbReference type="GO" id="GO:0006935">
    <property type="term" value="P:chemotaxis"/>
    <property type="evidence" value="ECO:0007669"/>
    <property type="project" value="UniProtKB-KW"/>
</dbReference>
<dbReference type="eggNOG" id="arCOG02381">
    <property type="taxonomic scope" value="Archaea"/>
</dbReference>
<dbReference type="KEGG" id="ave:Arcve_1464"/>
<evidence type="ECO:0000259" key="3">
    <source>
        <dbReference type="Pfam" id="PF04509"/>
    </source>
</evidence>
<keyword evidence="1" id="KW-0145">Chemotaxis</keyword>
<evidence type="ECO:0000313" key="5">
    <source>
        <dbReference type="Proteomes" id="UP000008136"/>
    </source>
</evidence>